<dbReference type="PANTHER" id="PTHR43114:SF6">
    <property type="entry name" value="ADENINE DEAMINASE"/>
    <property type="match status" value="1"/>
</dbReference>
<evidence type="ECO:0000256" key="2">
    <source>
        <dbReference type="ARBA" id="ARBA00022801"/>
    </source>
</evidence>
<dbReference type="InterPro" id="IPR032466">
    <property type="entry name" value="Metal_Hydrolase"/>
</dbReference>
<evidence type="ECO:0000256" key="3">
    <source>
        <dbReference type="ARBA" id="ARBA00022833"/>
    </source>
</evidence>
<dbReference type="GO" id="GO:0000034">
    <property type="term" value="F:adenine deaminase activity"/>
    <property type="evidence" value="ECO:0007669"/>
    <property type="project" value="UniProtKB-UniRule"/>
</dbReference>
<comment type="similarity">
    <text evidence="5">Belongs to the metallo-dependent hydrolases superfamily. Adenosine and AMP deaminases family. Adenine deaminase type 2 subfamily.</text>
</comment>
<evidence type="ECO:0000256" key="1">
    <source>
        <dbReference type="ARBA" id="ARBA00022723"/>
    </source>
</evidence>
<keyword evidence="1 5" id="KW-0479">Metal-binding</keyword>
<keyword evidence="3 5" id="KW-0862">Zinc</keyword>
<dbReference type="HAMAP" id="MF_01962">
    <property type="entry name" value="Adenine_deaminase"/>
    <property type="match status" value="1"/>
</dbReference>
<dbReference type="EC" id="3.5.4.2" evidence="5"/>
<gene>
    <name evidence="7" type="ORF">F6B40_02440</name>
</gene>
<dbReference type="NCBIfam" id="NF006850">
    <property type="entry name" value="PRK09358.1-6"/>
    <property type="match status" value="1"/>
</dbReference>
<dbReference type="RefSeq" id="WP_150891944.1">
    <property type="nucleotide sequence ID" value="NZ_VYUY01000005.1"/>
</dbReference>
<dbReference type="GO" id="GO:0005829">
    <property type="term" value="C:cytosol"/>
    <property type="evidence" value="ECO:0007669"/>
    <property type="project" value="TreeGrafter"/>
</dbReference>
<dbReference type="Gene3D" id="3.20.20.140">
    <property type="entry name" value="Metal-dependent hydrolases"/>
    <property type="match status" value="1"/>
</dbReference>
<dbReference type="InterPro" id="IPR006330">
    <property type="entry name" value="Ado/ade_deaminase"/>
</dbReference>
<dbReference type="Proteomes" id="UP000326838">
    <property type="component" value="Unassembled WGS sequence"/>
</dbReference>
<feature type="active site" description="Proton donor" evidence="5">
    <location>
        <position position="194"/>
    </location>
</feature>
<feature type="binding site" evidence="5">
    <location>
        <position position="11"/>
    </location>
    <ligand>
        <name>Zn(2+)</name>
        <dbReference type="ChEBI" id="CHEBI:29105"/>
        <note>catalytic</note>
    </ligand>
</feature>
<feature type="domain" description="Adenosine deaminase" evidence="6">
    <location>
        <begin position="6"/>
        <end position="325"/>
    </location>
</feature>
<sequence length="338" mass="38037">MSTLPPLVELHLHLEGTLEPEFIMRAARKNGIDLPWASVEDLRSRYEFSDLQSFLDLYYANVSVLREREDFSQMVYEYLRRAQAGGVRHAEVSLDLQVHTSRGVPLEVAFGGVRDALDVAEERYGITTRLIISFLRDRPPAEAADLLRRLIVTGARFDGIGLDSAEADYPPALFTEVYEIARQHGLRRTAHAGEEGPAEYVRQALDLLHVERIDHGNRSLEDDALVQRLVRERVPLAVCPLSNVRLRVVDVIEEHPLVRMLEHGMQVSVHSDDPAYFGGYVDENLVAVRDALAITPAQEETLLRNAVDAAFVDADRRAELHAEIDLWLEQCGRGTDAT</sequence>
<reference evidence="8" key="1">
    <citation type="submission" date="2019-09" db="EMBL/GenBank/DDBJ databases">
        <title>Mumia zhuanghuii sp. nov. isolated from the intestinal contents of plateau pika (Ochotona curzoniae) in the Qinghai-Tibet plateau of China.</title>
        <authorList>
            <person name="Tian Z."/>
        </authorList>
    </citation>
    <scope>NUCLEOTIDE SEQUENCE [LARGE SCALE GENOMIC DNA]</scope>
    <source>
        <strain evidence="8">L-033</strain>
    </source>
</reference>
<comment type="cofactor">
    <cofactor evidence="5">
        <name>Zn(2+)</name>
        <dbReference type="ChEBI" id="CHEBI:29105"/>
    </cofactor>
    <text evidence="5">Binds 1 zinc ion per subunit.</text>
</comment>
<keyword evidence="2 5" id="KW-0378">Hydrolase</keyword>
<dbReference type="GO" id="GO:0043103">
    <property type="term" value="P:hypoxanthine salvage"/>
    <property type="evidence" value="ECO:0007669"/>
    <property type="project" value="UniProtKB-UniRule"/>
</dbReference>
<keyword evidence="8" id="KW-1185">Reference proteome</keyword>
<organism evidence="7 8">
    <name type="scientific">Microbacterium caowuchunii</name>
    <dbReference type="NCBI Taxonomy" id="2614638"/>
    <lineage>
        <taxon>Bacteria</taxon>
        <taxon>Bacillati</taxon>
        <taxon>Actinomycetota</taxon>
        <taxon>Actinomycetes</taxon>
        <taxon>Micrococcales</taxon>
        <taxon>Microbacteriaceae</taxon>
        <taxon>Microbacterium</taxon>
    </lineage>
</organism>
<evidence type="ECO:0000256" key="4">
    <source>
        <dbReference type="ARBA" id="ARBA00023080"/>
    </source>
</evidence>
<feature type="binding site" evidence="5">
    <location>
        <position position="191"/>
    </location>
    <ligand>
        <name>Zn(2+)</name>
        <dbReference type="ChEBI" id="CHEBI:29105"/>
        <note>catalytic</note>
    </ligand>
</feature>
<comment type="caution">
    <text evidence="7">The sequence shown here is derived from an EMBL/GenBank/DDBJ whole genome shotgun (WGS) entry which is preliminary data.</text>
</comment>
<dbReference type="InterPro" id="IPR028892">
    <property type="entry name" value="ADE"/>
</dbReference>
<comment type="function">
    <text evidence="5">Catalyzes the hydrolytic deamination of adenine to hypoxanthine. Plays an important role in the purine salvage pathway and in nitrogen catabolism.</text>
</comment>
<evidence type="ECO:0000259" key="6">
    <source>
        <dbReference type="Pfam" id="PF00962"/>
    </source>
</evidence>
<comment type="catalytic activity">
    <reaction evidence="5">
        <text>adenine + H2O + H(+) = hypoxanthine + NH4(+)</text>
        <dbReference type="Rhea" id="RHEA:23688"/>
        <dbReference type="ChEBI" id="CHEBI:15377"/>
        <dbReference type="ChEBI" id="CHEBI:15378"/>
        <dbReference type="ChEBI" id="CHEBI:16708"/>
        <dbReference type="ChEBI" id="CHEBI:17368"/>
        <dbReference type="ChEBI" id="CHEBI:28938"/>
        <dbReference type="EC" id="3.5.4.2"/>
    </reaction>
</comment>
<dbReference type="InterPro" id="IPR001365">
    <property type="entry name" value="A_deaminase_dom"/>
</dbReference>
<protein>
    <recommendedName>
        <fullName evidence="5">Adenine deaminase</fullName>
        <shortName evidence="5">ADE</shortName>
        <ecNumber evidence="5">3.5.4.2</ecNumber>
    </recommendedName>
    <alternativeName>
        <fullName evidence="5">Adenine aminohydrolase</fullName>
        <shortName evidence="5">AAH</shortName>
    </alternativeName>
</protein>
<accession>A0A5N0TM48</accession>
<dbReference type="SUPFAM" id="SSF51556">
    <property type="entry name" value="Metallo-dependent hydrolases"/>
    <property type="match status" value="1"/>
</dbReference>
<proteinExistence type="inferred from homology"/>
<evidence type="ECO:0000313" key="7">
    <source>
        <dbReference type="EMBL" id="KAA9135404.1"/>
    </source>
</evidence>
<evidence type="ECO:0000313" key="8">
    <source>
        <dbReference type="Proteomes" id="UP000326838"/>
    </source>
</evidence>
<feature type="binding site" evidence="5">
    <location>
        <position position="273"/>
    </location>
    <ligand>
        <name>substrate</name>
    </ligand>
</feature>
<keyword evidence="4 5" id="KW-0546">Nucleotide metabolism</keyword>
<evidence type="ECO:0000256" key="5">
    <source>
        <dbReference type="HAMAP-Rule" id="MF_01962"/>
    </source>
</evidence>
<dbReference type="Pfam" id="PF00962">
    <property type="entry name" value="A_deaminase"/>
    <property type="match status" value="1"/>
</dbReference>
<dbReference type="GO" id="GO:0006146">
    <property type="term" value="P:adenine catabolic process"/>
    <property type="evidence" value="ECO:0007669"/>
    <property type="project" value="UniProtKB-UniRule"/>
</dbReference>
<feature type="binding site" evidence="5">
    <location>
        <position position="272"/>
    </location>
    <ligand>
        <name>Zn(2+)</name>
        <dbReference type="ChEBI" id="CHEBI:29105"/>
        <note>catalytic</note>
    </ligand>
</feature>
<name>A0A5N0TM48_9MICO</name>
<feature type="site" description="Important for catalytic activity" evidence="5">
    <location>
        <position position="215"/>
    </location>
</feature>
<dbReference type="NCBIfam" id="TIGR01430">
    <property type="entry name" value="aden_deam"/>
    <property type="match status" value="1"/>
</dbReference>
<dbReference type="EMBL" id="VYUY01000005">
    <property type="protein sequence ID" value="KAA9135404.1"/>
    <property type="molecule type" value="Genomic_DNA"/>
</dbReference>
<dbReference type="PANTHER" id="PTHR43114">
    <property type="entry name" value="ADENINE DEAMINASE"/>
    <property type="match status" value="1"/>
</dbReference>
<dbReference type="GO" id="GO:0009117">
    <property type="term" value="P:nucleotide metabolic process"/>
    <property type="evidence" value="ECO:0007669"/>
    <property type="project" value="UniProtKB-KW"/>
</dbReference>
<dbReference type="AlphaFoldDB" id="A0A5N0TM48"/>
<feature type="binding site" evidence="5">
    <location>
        <position position="13"/>
    </location>
    <ligand>
        <name>Zn(2+)</name>
        <dbReference type="ChEBI" id="CHEBI:29105"/>
        <note>catalytic</note>
    </ligand>
</feature>
<dbReference type="GO" id="GO:0008270">
    <property type="term" value="F:zinc ion binding"/>
    <property type="evidence" value="ECO:0007669"/>
    <property type="project" value="UniProtKB-UniRule"/>
</dbReference>